<comment type="caution">
    <text evidence="1">The sequence shown here is derived from an EMBL/GenBank/DDBJ whole genome shotgun (WGS) entry which is preliminary data.</text>
</comment>
<dbReference type="AlphaFoldDB" id="A0A8T0IV42"/>
<protein>
    <submittedName>
        <fullName evidence="1">Uncharacterized protein</fullName>
    </submittedName>
</protein>
<name>A0A8T0IV42_CERPU</name>
<sequence length="105" mass="11809">MSSRRNEDSLTCENKCKMNWRCFSVSTWEAQHLELDTLCLFQTKKIIGSSRKESLKAVKIIITHRIDRTCAESGDVFDNGATDIAPLLFTTYTSSSTAAERLSAK</sequence>
<proteinExistence type="predicted"/>
<organism evidence="1 2">
    <name type="scientific">Ceratodon purpureus</name>
    <name type="common">Fire moss</name>
    <name type="synonym">Dicranum purpureum</name>
    <dbReference type="NCBI Taxonomy" id="3225"/>
    <lineage>
        <taxon>Eukaryota</taxon>
        <taxon>Viridiplantae</taxon>
        <taxon>Streptophyta</taxon>
        <taxon>Embryophyta</taxon>
        <taxon>Bryophyta</taxon>
        <taxon>Bryophytina</taxon>
        <taxon>Bryopsida</taxon>
        <taxon>Dicranidae</taxon>
        <taxon>Pseudoditrichales</taxon>
        <taxon>Ditrichaceae</taxon>
        <taxon>Ceratodon</taxon>
    </lineage>
</organism>
<evidence type="ECO:0000313" key="1">
    <source>
        <dbReference type="EMBL" id="KAG0586686.1"/>
    </source>
</evidence>
<evidence type="ECO:0000313" key="2">
    <source>
        <dbReference type="Proteomes" id="UP000822688"/>
    </source>
</evidence>
<dbReference type="Proteomes" id="UP000822688">
    <property type="component" value="Chromosome 2"/>
</dbReference>
<reference evidence="1" key="1">
    <citation type="submission" date="2020-06" db="EMBL/GenBank/DDBJ databases">
        <title>WGS assembly of Ceratodon purpureus strain R40.</title>
        <authorList>
            <person name="Carey S.B."/>
            <person name="Jenkins J."/>
            <person name="Shu S."/>
            <person name="Lovell J.T."/>
            <person name="Sreedasyam A."/>
            <person name="Maumus F."/>
            <person name="Tiley G.P."/>
            <person name="Fernandez-Pozo N."/>
            <person name="Barry K."/>
            <person name="Chen C."/>
            <person name="Wang M."/>
            <person name="Lipzen A."/>
            <person name="Daum C."/>
            <person name="Saski C.A."/>
            <person name="Payton A.C."/>
            <person name="Mcbreen J.C."/>
            <person name="Conrad R.E."/>
            <person name="Kollar L.M."/>
            <person name="Olsson S."/>
            <person name="Huttunen S."/>
            <person name="Landis J.B."/>
            <person name="Wickett N.J."/>
            <person name="Johnson M.G."/>
            <person name="Rensing S.A."/>
            <person name="Grimwood J."/>
            <person name="Schmutz J."/>
            <person name="Mcdaniel S.F."/>
        </authorList>
    </citation>
    <scope>NUCLEOTIDE SEQUENCE</scope>
    <source>
        <strain evidence="1">R40</strain>
    </source>
</reference>
<keyword evidence="2" id="KW-1185">Reference proteome</keyword>
<accession>A0A8T0IV42</accession>
<dbReference type="EMBL" id="CM026422">
    <property type="protein sequence ID" value="KAG0586686.1"/>
    <property type="molecule type" value="Genomic_DNA"/>
</dbReference>
<gene>
    <name evidence="1" type="ORF">KC19_2G108900</name>
</gene>